<feature type="signal peptide" evidence="2">
    <location>
        <begin position="1"/>
        <end position="17"/>
    </location>
</feature>
<feature type="transmembrane region" description="Helical" evidence="1">
    <location>
        <begin position="69"/>
        <end position="89"/>
    </location>
</feature>
<protein>
    <submittedName>
        <fullName evidence="4">Ubiquitin-conjugating enzyme E2-17 kDa isoform X1</fullName>
    </submittedName>
</protein>
<proteinExistence type="predicted"/>
<dbReference type="EMBL" id="GGEC01041762">
    <property type="protein sequence ID" value="MBX22246.1"/>
    <property type="molecule type" value="Transcribed_RNA"/>
</dbReference>
<feature type="chain" id="PRO_5015085087" evidence="2">
    <location>
        <begin position="18"/>
        <end position="93"/>
    </location>
</feature>
<name>A0A2P2LW95_RHIMU</name>
<dbReference type="AlphaFoldDB" id="A0A2P2LW95"/>
<evidence type="ECO:0000256" key="2">
    <source>
        <dbReference type="SAM" id="SignalP"/>
    </source>
</evidence>
<evidence type="ECO:0000256" key="1">
    <source>
        <dbReference type="SAM" id="Phobius"/>
    </source>
</evidence>
<evidence type="ECO:0000313" key="3">
    <source>
        <dbReference type="EMBL" id="MBX22238.1"/>
    </source>
</evidence>
<keyword evidence="1" id="KW-0472">Membrane</keyword>
<reference evidence="3" key="1">
    <citation type="submission" date="2018-02" db="EMBL/GenBank/DDBJ databases">
        <title>Rhizophora mucronata_Transcriptome.</title>
        <authorList>
            <person name="Meera S.P."/>
            <person name="Sreeshan A."/>
            <person name="Augustine A."/>
        </authorList>
    </citation>
    <scope>NUCLEOTIDE SEQUENCE</scope>
    <source>
        <tissue evidence="3">Leaf</tissue>
    </source>
</reference>
<sequence length="93" mass="10702">MHHIYCLVLSLLFSVGSVTFDSFGDDTTGFNWTRLLLMKLFGPTNLLSPPFKRLEEKKKKGLAVACHQLIMYGSLYYLLYVFSTQLYWICLPG</sequence>
<keyword evidence="2" id="KW-0732">Signal</keyword>
<evidence type="ECO:0000313" key="4">
    <source>
        <dbReference type="EMBL" id="MBX22241.1"/>
    </source>
</evidence>
<accession>A0A2P2LW95</accession>
<dbReference type="EMBL" id="GGEC01041759">
    <property type="protein sequence ID" value="MBX22243.1"/>
    <property type="molecule type" value="Transcribed_RNA"/>
</dbReference>
<dbReference type="EMBL" id="GGEC01041754">
    <property type="protein sequence ID" value="MBX22238.1"/>
    <property type="molecule type" value="Transcribed_RNA"/>
</dbReference>
<keyword evidence="1" id="KW-0812">Transmembrane</keyword>
<organism evidence="3">
    <name type="scientific">Rhizophora mucronata</name>
    <name type="common">Asiatic mangrove</name>
    <dbReference type="NCBI Taxonomy" id="61149"/>
    <lineage>
        <taxon>Eukaryota</taxon>
        <taxon>Viridiplantae</taxon>
        <taxon>Streptophyta</taxon>
        <taxon>Embryophyta</taxon>
        <taxon>Tracheophyta</taxon>
        <taxon>Spermatophyta</taxon>
        <taxon>Magnoliopsida</taxon>
        <taxon>eudicotyledons</taxon>
        <taxon>Gunneridae</taxon>
        <taxon>Pentapetalae</taxon>
        <taxon>rosids</taxon>
        <taxon>fabids</taxon>
        <taxon>Malpighiales</taxon>
        <taxon>Rhizophoraceae</taxon>
        <taxon>Rhizophora</taxon>
    </lineage>
</organism>
<dbReference type="EMBL" id="GGEC01041757">
    <property type="protein sequence ID" value="MBX22241.1"/>
    <property type="molecule type" value="Transcribed_RNA"/>
</dbReference>
<keyword evidence="1" id="KW-1133">Transmembrane helix</keyword>